<keyword evidence="3" id="KW-0611">Plant defense</keyword>
<dbReference type="GO" id="GO:0006952">
    <property type="term" value="P:defense response"/>
    <property type="evidence" value="ECO:0007669"/>
    <property type="project" value="UniProtKB-KW"/>
</dbReference>
<evidence type="ECO:0000256" key="4">
    <source>
        <dbReference type="PROSITE-ProRule" id="PRU00285"/>
    </source>
</evidence>
<keyword evidence="7" id="KW-1133">Transmembrane helix</keyword>
<dbReference type="GO" id="GO:0034605">
    <property type="term" value="P:cellular response to heat"/>
    <property type="evidence" value="ECO:0007669"/>
    <property type="project" value="TreeGrafter"/>
</dbReference>
<feature type="region of interest" description="Disordered" evidence="6">
    <location>
        <begin position="110"/>
        <end position="169"/>
    </location>
</feature>
<dbReference type="PANTHER" id="PTHR43670">
    <property type="entry name" value="HEAT SHOCK PROTEIN 26"/>
    <property type="match status" value="1"/>
</dbReference>
<dbReference type="PROSITE" id="PS01031">
    <property type="entry name" value="SHSP"/>
    <property type="match status" value="1"/>
</dbReference>
<evidence type="ECO:0000256" key="6">
    <source>
        <dbReference type="SAM" id="MobiDB-lite"/>
    </source>
</evidence>
<comment type="caution">
    <text evidence="9">The sequence shown here is derived from an EMBL/GenBank/DDBJ whole genome shotgun (WGS) entry which is preliminary data.</text>
</comment>
<evidence type="ECO:0000256" key="5">
    <source>
        <dbReference type="RuleBase" id="RU003616"/>
    </source>
</evidence>
<protein>
    <submittedName>
        <fullName evidence="9">17.8 kDa class I heat shock protein</fullName>
    </submittedName>
</protein>
<evidence type="ECO:0000259" key="8">
    <source>
        <dbReference type="PROSITE" id="PS01031"/>
    </source>
</evidence>
<evidence type="ECO:0000313" key="10">
    <source>
        <dbReference type="Proteomes" id="UP001180020"/>
    </source>
</evidence>
<dbReference type="Pfam" id="PF00011">
    <property type="entry name" value="HSP20"/>
    <property type="match status" value="1"/>
</dbReference>
<keyword evidence="2" id="KW-1003">Cell membrane</keyword>
<dbReference type="InterPro" id="IPR002068">
    <property type="entry name" value="A-crystallin/Hsp20_dom"/>
</dbReference>
<dbReference type="EMBL" id="JAUJYO010000019">
    <property type="protein sequence ID" value="KAK1287093.1"/>
    <property type="molecule type" value="Genomic_DNA"/>
</dbReference>
<feature type="compositionally biased region" description="Basic and acidic residues" evidence="6">
    <location>
        <begin position="127"/>
        <end position="153"/>
    </location>
</feature>
<feature type="transmembrane region" description="Helical" evidence="7">
    <location>
        <begin position="186"/>
        <end position="207"/>
    </location>
</feature>
<accession>A0AAV9CFP3</accession>
<dbReference type="SUPFAM" id="SSF49764">
    <property type="entry name" value="HSP20-like chaperones"/>
    <property type="match status" value="1"/>
</dbReference>
<evidence type="ECO:0000313" key="9">
    <source>
        <dbReference type="EMBL" id="KAK1287093.1"/>
    </source>
</evidence>
<keyword evidence="10" id="KW-1185">Reference proteome</keyword>
<organism evidence="9 10">
    <name type="scientific">Acorus calamus</name>
    <name type="common">Sweet flag</name>
    <dbReference type="NCBI Taxonomy" id="4465"/>
    <lineage>
        <taxon>Eukaryota</taxon>
        <taxon>Viridiplantae</taxon>
        <taxon>Streptophyta</taxon>
        <taxon>Embryophyta</taxon>
        <taxon>Tracheophyta</taxon>
        <taxon>Spermatophyta</taxon>
        <taxon>Magnoliopsida</taxon>
        <taxon>Liliopsida</taxon>
        <taxon>Acoraceae</taxon>
        <taxon>Acorus</taxon>
    </lineage>
</organism>
<comment type="similarity">
    <text evidence="4 5">Belongs to the small heat shock protein (HSP20) family.</text>
</comment>
<dbReference type="InterPro" id="IPR008978">
    <property type="entry name" value="HSP20-like_chaperone"/>
</dbReference>
<dbReference type="GO" id="GO:0005886">
    <property type="term" value="C:plasma membrane"/>
    <property type="evidence" value="ECO:0007669"/>
    <property type="project" value="UniProtKB-SubCell"/>
</dbReference>
<proteinExistence type="inferred from homology"/>
<dbReference type="Proteomes" id="UP001180020">
    <property type="component" value="Unassembled WGS sequence"/>
</dbReference>
<evidence type="ECO:0000256" key="7">
    <source>
        <dbReference type="SAM" id="Phobius"/>
    </source>
</evidence>
<dbReference type="CDD" id="cd06464">
    <property type="entry name" value="ACD_sHsps-like"/>
    <property type="match status" value="1"/>
</dbReference>
<sequence length="225" mass="24996">MVSTGPVTRIAPSYEDFEPRFERRQEETSDTLVFQLPGFKKEQLKVQIDNYGNIKVSGERPLEDNGGGPRRSRFRKELKIPDNCNVSDIRARFDNEVLYIVLPKLITTTAATDPQPPLPDQTTPKASPEEPKPIAEEAKQVAEKEKEKERETVPEETAMAGGDRVPDDVKGGGGVLMGMKRRPRRALVNVVVAAVVAVVGVVIYVTWKMRSRGVESTSLMHLGNN</sequence>
<keyword evidence="7" id="KW-0472">Membrane</keyword>
<dbReference type="Gene3D" id="2.60.40.790">
    <property type="match status" value="1"/>
</dbReference>
<reference evidence="9" key="2">
    <citation type="submission" date="2023-06" db="EMBL/GenBank/DDBJ databases">
        <authorList>
            <person name="Ma L."/>
            <person name="Liu K.-W."/>
            <person name="Li Z."/>
            <person name="Hsiao Y.-Y."/>
            <person name="Qi Y."/>
            <person name="Fu T."/>
            <person name="Tang G."/>
            <person name="Zhang D."/>
            <person name="Sun W.-H."/>
            <person name="Liu D.-K."/>
            <person name="Li Y."/>
            <person name="Chen G.-Z."/>
            <person name="Liu X.-D."/>
            <person name="Liao X.-Y."/>
            <person name="Jiang Y.-T."/>
            <person name="Yu X."/>
            <person name="Hao Y."/>
            <person name="Huang J."/>
            <person name="Zhao X.-W."/>
            <person name="Ke S."/>
            <person name="Chen Y.-Y."/>
            <person name="Wu W.-L."/>
            <person name="Hsu J.-L."/>
            <person name="Lin Y.-F."/>
            <person name="Huang M.-D."/>
            <person name="Li C.-Y."/>
            <person name="Huang L."/>
            <person name="Wang Z.-W."/>
            <person name="Zhao X."/>
            <person name="Zhong W.-Y."/>
            <person name="Peng D.-H."/>
            <person name="Ahmad S."/>
            <person name="Lan S."/>
            <person name="Zhang J.-S."/>
            <person name="Tsai W.-C."/>
            <person name="Van De Peer Y."/>
            <person name="Liu Z.-J."/>
        </authorList>
    </citation>
    <scope>NUCLEOTIDE SEQUENCE</scope>
    <source>
        <strain evidence="9">CP</strain>
        <tissue evidence="9">Leaves</tissue>
    </source>
</reference>
<reference evidence="9" key="1">
    <citation type="journal article" date="2023" name="Nat. Commun.">
        <title>Diploid and tetraploid genomes of Acorus and the evolution of monocots.</title>
        <authorList>
            <person name="Ma L."/>
            <person name="Liu K.W."/>
            <person name="Li Z."/>
            <person name="Hsiao Y.Y."/>
            <person name="Qi Y."/>
            <person name="Fu T."/>
            <person name="Tang G.D."/>
            <person name="Zhang D."/>
            <person name="Sun W.H."/>
            <person name="Liu D.K."/>
            <person name="Li Y."/>
            <person name="Chen G.Z."/>
            <person name="Liu X.D."/>
            <person name="Liao X.Y."/>
            <person name="Jiang Y.T."/>
            <person name="Yu X."/>
            <person name="Hao Y."/>
            <person name="Huang J."/>
            <person name="Zhao X.W."/>
            <person name="Ke S."/>
            <person name="Chen Y.Y."/>
            <person name="Wu W.L."/>
            <person name="Hsu J.L."/>
            <person name="Lin Y.F."/>
            <person name="Huang M.D."/>
            <person name="Li C.Y."/>
            <person name="Huang L."/>
            <person name="Wang Z.W."/>
            <person name="Zhao X."/>
            <person name="Zhong W.Y."/>
            <person name="Peng D.H."/>
            <person name="Ahmad S."/>
            <person name="Lan S."/>
            <person name="Zhang J.S."/>
            <person name="Tsai W.C."/>
            <person name="Van de Peer Y."/>
            <person name="Liu Z.J."/>
        </authorList>
    </citation>
    <scope>NUCLEOTIDE SEQUENCE</scope>
    <source>
        <strain evidence="9">CP</strain>
    </source>
</reference>
<keyword evidence="7" id="KW-0812">Transmembrane</keyword>
<dbReference type="AlphaFoldDB" id="A0AAV9CFP3"/>
<evidence type="ECO:0000256" key="1">
    <source>
        <dbReference type="ARBA" id="ARBA00004162"/>
    </source>
</evidence>
<dbReference type="PANTHER" id="PTHR43670:SF114">
    <property type="entry name" value="OS05G0592000 PROTEIN"/>
    <property type="match status" value="1"/>
</dbReference>
<evidence type="ECO:0000256" key="2">
    <source>
        <dbReference type="ARBA" id="ARBA00022475"/>
    </source>
</evidence>
<feature type="domain" description="SHSP" evidence="8">
    <location>
        <begin position="12"/>
        <end position="121"/>
    </location>
</feature>
<gene>
    <name evidence="9" type="primary">HSP17.8</name>
    <name evidence="9" type="ORF">QJS10_CPB19g01237</name>
</gene>
<evidence type="ECO:0000256" key="3">
    <source>
        <dbReference type="ARBA" id="ARBA00022821"/>
    </source>
</evidence>
<name>A0AAV9CFP3_ACOCL</name>
<keyword evidence="9" id="KW-0346">Stress response</keyword>
<comment type="subcellular location">
    <subcellularLocation>
        <location evidence="1">Cell membrane</location>
        <topology evidence="1">Single-pass membrane protein</topology>
    </subcellularLocation>
</comment>